<dbReference type="Pfam" id="PF06949">
    <property type="entry name" value="DUF1292"/>
    <property type="match status" value="1"/>
</dbReference>
<name>A0A1C6IF14_9FIRM</name>
<sequence>MSQENYSPAEDEEYDPYIVSMTDEEGNEQSFEMIDTLEYEGSLYAAMIPVYDPEEMLQSDAQLVIMRALEDEEQDLFETIEDDAEFTAVSQLFIDRLSDIFEIQEEDL</sequence>
<dbReference type="AlphaFoldDB" id="A0A1C6IF14"/>
<accession>A0A1C6IF14</accession>
<gene>
    <name evidence="1" type="ORF">SAMEA3545359_01402</name>
</gene>
<reference evidence="1" key="1">
    <citation type="submission" date="2015-09" db="EMBL/GenBank/DDBJ databases">
        <authorList>
            <consortium name="Pathogen Informatics"/>
        </authorList>
    </citation>
    <scope>NUCLEOTIDE SEQUENCE</scope>
    <source>
        <strain evidence="1">2789STDY5834896</strain>
    </source>
</reference>
<organism evidence="1">
    <name type="scientific">uncultured Anaerotruncus sp</name>
    <dbReference type="NCBI Taxonomy" id="905011"/>
    <lineage>
        <taxon>Bacteria</taxon>
        <taxon>Bacillati</taxon>
        <taxon>Bacillota</taxon>
        <taxon>Clostridia</taxon>
        <taxon>Eubacteriales</taxon>
        <taxon>Oscillospiraceae</taxon>
        <taxon>Anaerotruncus</taxon>
        <taxon>environmental samples</taxon>
    </lineage>
</organism>
<protein>
    <submittedName>
        <fullName evidence="1">Uncharacterized protein conserved in bacteria</fullName>
    </submittedName>
</protein>
<dbReference type="InterPro" id="IPR009711">
    <property type="entry name" value="UPF0473"/>
</dbReference>
<proteinExistence type="predicted"/>
<evidence type="ECO:0000313" key="1">
    <source>
        <dbReference type="EMBL" id="SCJ68108.1"/>
    </source>
</evidence>
<dbReference type="EMBL" id="FMHG01000001">
    <property type="protein sequence ID" value="SCJ68108.1"/>
    <property type="molecule type" value="Genomic_DNA"/>
</dbReference>